<dbReference type="Proteomes" id="UP000466442">
    <property type="component" value="Unassembled WGS sequence"/>
</dbReference>
<dbReference type="AlphaFoldDB" id="A0A8S9XN84"/>
<comment type="caution">
    <text evidence="1">The sequence shown here is derived from an EMBL/GenBank/DDBJ whole genome shotgun (WGS) entry which is preliminary data.</text>
</comment>
<keyword evidence="2" id="KW-1185">Reference proteome</keyword>
<gene>
    <name evidence="1" type="ORF">GE061_015820</name>
</gene>
<proteinExistence type="predicted"/>
<protein>
    <submittedName>
        <fullName evidence="1">Uncharacterized protein</fullName>
    </submittedName>
</protein>
<accession>A0A8S9XN84</accession>
<dbReference type="EMBL" id="WIXP02000006">
    <property type="protein sequence ID" value="KAF6210064.1"/>
    <property type="molecule type" value="Genomic_DNA"/>
</dbReference>
<sequence>MTTQRQSTFRASEAALQRDFITLREHANKVNWQPQEELITSKGSEKKIMVTVKSVQQRSLRDLYLQVEEQLESFMGHDFWTSRSIIPKNNWKSSFFFVNCEERRGDNGRGNQGAGAPGYNAICI</sequence>
<organism evidence="1 2">
    <name type="scientific">Apolygus lucorum</name>
    <name type="common">Small green plant bug</name>
    <name type="synonym">Lygocoris lucorum</name>
    <dbReference type="NCBI Taxonomy" id="248454"/>
    <lineage>
        <taxon>Eukaryota</taxon>
        <taxon>Metazoa</taxon>
        <taxon>Ecdysozoa</taxon>
        <taxon>Arthropoda</taxon>
        <taxon>Hexapoda</taxon>
        <taxon>Insecta</taxon>
        <taxon>Pterygota</taxon>
        <taxon>Neoptera</taxon>
        <taxon>Paraneoptera</taxon>
        <taxon>Hemiptera</taxon>
        <taxon>Heteroptera</taxon>
        <taxon>Panheteroptera</taxon>
        <taxon>Cimicomorpha</taxon>
        <taxon>Miridae</taxon>
        <taxon>Mirini</taxon>
        <taxon>Apolygus</taxon>
    </lineage>
</organism>
<name>A0A8S9XN84_APOLU</name>
<evidence type="ECO:0000313" key="1">
    <source>
        <dbReference type="EMBL" id="KAF6210064.1"/>
    </source>
</evidence>
<evidence type="ECO:0000313" key="2">
    <source>
        <dbReference type="Proteomes" id="UP000466442"/>
    </source>
</evidence>
<reference evidence="1" key="1">
    <citation type="journal article" date="2021" name="Mol. Ecol. Resour.">
        <title>Apolygus lucorum genome provides insights into omnivorousness and mesophyll feeding.</title>
        <authorList>
            <person name="Liu Y."/>
            <person name="Liu H."/>
            <person name="Wang H."/>
            <person name="Huang T."/>
            <person name="Liu B."/>
            <person name="Yang B."/>
            <person name="Yin L."/>
            <person name="Li B."/>
            <person name="Zhang Y."/>
            <person name="Zhang S."/>
            <person name="Jiang F."/>
            <person name="Zhang X."/>
            <person name="Ren Y."/>
            <person name="Wang B."/>
            <person name="Wang S."/>
            <person name="Lu Y."/>
            <person name="Wu K."/>
            <person name="Fan W."/>
            <person name="Wang G."/>
        </authorList>
    </citation>
    <scope>NUCLEOTIDE SEQUENCE</scope>
    <source>
        <strain evidence="1">12Hb</strain>
    </source>
</reference>